<reference evidence="2 3" key="1">
    <citation type="submission" date="2020-06" db="EMBL/GenBank/DDBJ databases">
        <authorList>
            <person name="Criscuolo A."/>
        </authorList>
    </citation>
    <scope>NUCLEOTIDE SEQUENCE [LARGE SCALE GENOMIC DNA]</scope>
    <source>
        <strain evidence="2">PXU-55</strain>
    </source>
</reference>
<evidence type="ECO:0000313" key="2">
    <source>
        <dbReference type="EMBL" id="CAC9976386.1"/>
    </source>
</evidence>
<gene>
    <name evidence="2" type="ORF">FLAPXU55_04112</name>
</gene>
<dbReference type="SUPFAM" id="SSF53448">
    <property type="entry name" value="Nucleotide-diphospho-sugar transferases"/>
    <property type="match status" value="1"/>
</dbReference>
<feature type="domain" description="Glycosyltransferase 2-like" evidence="1">
    <location>
        <begin position="39"/>
        <end position="159"/>
    </location>
</feature>
<accession>A0A9N8J4W0</accession>
<sequence length="338" mass="39322">MRIGFNPEKDKVKKTEDFFHQVIIPVYIPNLEGYFTDSFQILKYSLESLIKTSHNKTYISIVNNGSCKIVVDYLQNMFNENKIQEVIHLTNIGYINAILKGIVGHKFDLVTAADADVLFLNNWQEETYKVFKVFPKAGAVCPTPSSKSFNDKTFNILFENFFSKKMQFSKVKNPKALEAFAVSINNPNFYKDTHLKKYLTISSNSLKAVVGAGHFVVTYRGDILREIKEKHTKYVMGGDSDDILDKPVIDQGFWRLATEDNYTYHMGNVKEPWMEEVFQSLTISNKNSEFVFDFQSYKSYKTLLWIKNVLFRKIISRKPVRRWFLKYKGLSQEEANVY</sequence>
<comment type="caution">
    <text evidence="2">The sequence shown here is derived from an EMBL/GenBank/DDBJ whole genome shotgun (WGS) entry which is preliminary data.</text>
</comment>
<evidence type="ECO:0000313" key="3">
    <source>
        <dbReference type="Proteomes" id="UP000533639"/>
    </source>
</evidence>
<dbReference type="Pfam" id="PF00535">
    <property type="entry name" value="Glycos_transf_2"/>
    <property type="match status" value="1"/>
</dbReference>
<keyword evidence="3" id="KW-1185">Reference proteome</keyword>
<dbReference type="Proteomes" id="UP000533639">
    <property type="component" value="Unassembled WGS sequence"/>
</dbReference>
<dbReference type="InterPro" id="IPR029044">
    <property type="entry name" value="Nucleotide-diphossugar_trans"/>
</dbReference>
<dbReference type="EMBL" id="CAIJDE010000062">
    <property type="protein sequence ID" value="CAC9976386.1"/>
    <property type="molecule type" value="Genomic_DNA"/>
</dbReference>
<dbReference type="InterPro" id="IPR001173">
    <property type="entry name" value="Glyco_trans_2-like"/>
</dbReference>
<dbReference type="Gene3D" id="3.90.550.10">
    <property type="entry name" value="Spore Coat Polysaccharide Biosynthesis Protein SpsA, Chain A"/>
    <property type="match status" value="1"/>
</dbReference>
<protein>
    <submittedName>
        <fullName evidence="2">Glycosyltransferase</fullName>
    </submittedName>
</protein>
<dbReference type="RefSeq" id="WP_180860892.1">
    <property type="nucleotide sequence ID" value="NZ_CAIJDE010000062.1"/>
</dbReference>
<dbReference type="AlphaFoldDB" id="A0A9N8J4W0"/>
<proteinExistence type="predicted"/>
<name>A0A9N8J4W0_9FLAO</name>
<dbReference type="CDD" id="cd00761">
    <property type="entry name" value="Glyco_tranf_GTA_type"/>
    <property type="match status" value="1"/>
</dbReference>
<evidence type="ECO:0000259" key="1">
    <source>
        <dbReference type="Pfam" id="PF00535"/>
    </source>
</evidence>
<organism evidence="2 3">
    <name type="scientific">Flavobacterium panici</name>
    <dbReference type="NCBI Taxonomy" id="2654843"/>
    <lineage>
        <taxon>Bacteria</taxon>
        <taxon>Pseudomonadati</taxon>
        <taxon>Bacteroidota</taxon>
        <taxon>Flavobacteriia</taxon>
        <taxon>Flavobacteriales</taxon>
        <taxon>Flavobacteriaceae</taxon>
        <taxon>Flavobacterium</taxon>
    </lineage>
</organism>